<proteinExistence type="predicted"/>
<dbReference type="GO" id="GO:0016301">
    <property type="term" value="F:kinase activity"/>
    <property type="evidence" value="ECO:0007669"/>
    <property type="project" value="UniProtKB-KW"/>
</dbReference>
<reference evidence="2" key="1">
    <citation type="submission" date="2015-04" db="EMBL/GenBank/DDBJ databases">
        <title>Physiological reanalysis, assessment of diazotrophy, and genome sequences of multiple isolates of Streptomyces thermoautotrophicus.</title>
        <authorList>
            <person name="MacKellar D.C."/>
            <person name="Lieber L."/>
            <person name="Norman J."/>
            <person name="Bolger A."/>
            <person name="Tobin C."/>
            <person name="Murray J.W."/>
            <person name="Chang R."/>
            <person name="Ford T."/>
            <person name="Nguyen P.Q."/>
            <person name="Woodward J."/>
            <person name="Permingeat H."/>
            <person name="Joshi N.S."/>
            <person name="Silver P.A."/>
            <person name="Usadel B."/>
            <person name="Rutherford A.W."/>
            <person name="Friesen M."/>
            <person name="Prell J."/>
        </authorList>
    </citation>
    <scope>NUCLEOTIDE SEQUENCE [LARGE SCALE GENOMIC DNA]</scope>
    <source>
        <strain evidence="2">H1</strain>
    </source>
</reference>
<keyword evidence="1" id="KW-0808">Transferase</keyword>
<organism evidence="1 2">
    <name type="scientific">Carbonactinospora thermoautotrophica</name>
    <dbReference type="NCBI Taxonomy" id="1469144"/>
    <lineage>
        <taxon>Bacteria</taxon>
        <taxon>Bacillati</taxon>
        <taxon>Actinomycetota</taxon>
        <taxon>Actinomycetes</taxon>
        <taxon>Kitasatosporales</taxon>
        <taxon>Carbonactinosporaceae</taxon>
        <taxon>Carbonactinospora</taxon>
    </lineage>
</organism>
<keyword evidence="1" id="KW-0418">Kinase</keyword>
<protein>
    <submittedName>
        <fullName evidence="1">Putative serine/threonine kinase anti-sigma factor</fullName>
    </submittedName>
</protein>
<dbReference type="EMBL" id="LAXD01000001">
    <property type="protein sequence ID" value="KWW98702.1"/>
    <property type="molecule type" value="Genomic_DNA"/>
</dbReference>
<dbReference type="STRING" id="1469144.LI90_330"/>
<dbReference type="AlphaFoldDB" id="A0A132MLG4"/>
<sequence>MRNEVPEGGFLFRVEVHDYNPQGSVLKWPADQDPEGRGLLLVDALCQRWGHLPKRTGGKFVYADIPALGPEAER</sequence>
<name>A0A132MLG4_9ACTN</name>
<dbReference type="PATRIC" id="fig|1469144.10.peg.412"/>
<dbReference type="OrthoDB" id="3473697at2"/>
<evidence type="ECO:0000313" key="2">
    <source>
        <dbReference type="Proteomes" id="UP000070188"/>
    </source>
</evidence>
<dbReference type="Proteomes" id="UP000070188">
    <property type="component" value="Unassembled WGS sequence"/>
</dbReference>
<keyword evidence="2" id="KW-1185">Reference proteome</keyword>
<dbReference type="InterPro" id="IPR036890">
    <property type="entry name" value="HATPase_C_sf"/>
</dbReference>
<comment type="caution">
    <text evidence="1">The sequence shown here is derived from an EMBL/GenBank/DDBJ whole genome shotgun (WGS) entry which is preliminary data.</text>
</comment>
<accession>A0A132MLG4</accession>
<gene>
    <name evidence="1" type="ORF">LI90_330</name>
</gene>
<dbReference type="RefSeq" id="WP_066883551.1">
    <property type="nucleotide sequence ID" value="NZ_LAXD01000001.1"/>
</dbReference>
<evidence type="ECO:0000313" key="1">
    <source>
        <dbReference type="EMBL" id="KWW98702.1"/>
    </source>
</evidence>
<dbReference type="Gene3D" id="3.30.565.10">
    <property type="entry name" value="Histidine kinase-like ATPase, C-terminal domain"/>
    <property type="match status" value="1"/>
</dbReference>